<keyword evidence="2" id="KW-1185">Reference proteome</keyword>
<evidence type="ECO:0000313" key="1">
    <source>
        <dbReference type="EMBL" id="QIW98379.1"/>
    </source>
</evidence>
<accession>A0A6H0XVA7</accession>
<reference evidence="1 2" key="1">
    <citation type="journal article" date="2016" name="Sci. Rep.">
        <title>Peltaster fructicola genome reveals evolution from an invasive phytopathogen to an ectophytic parasite.</title>
        <authorList>
            <person name="Xu C."/>
            <person name="Chen H."/>
            <person name="Gleason M.L."/>
            <person name="Xu J.R."/>
            <person name="Liu H."/>
            <person name="Zhang R."/>
            <person name="Sun G."/>
        </authorList>
    </citation>
    <scope>NUCLEOTIDE SEQUENCE [LARGE SCALE GENOMIC DNA]</scope>
    <source>
        <strain evidence="1 2">LNHT1506</strain>
    </source>
</reference>
<organism evidence="1 2">
    <name type="scientific">Peltaster fructicola</name>
    <dbReference type="NCBI Taxonomy" id="286661"/>
    <lineage>
        <taxon>Eukaryota</taxon>
        <taxon>Fungi</taxon>
        <taxon>Dikarya</taxon>
        <taxon>Ascomycota</taxon>
        <taxon>Pezizomycotina</taxon>
        <taxon>Dothideomycetes</taxon>
        <taxon>Dothideomycetes incertae sedis</taxon>
        <taxon>Peltaster</taxon>
    </lineage>
</organism>
<name>A0A6H0XVA7_9PEZI</name>
<dbReference type="Proteomes" id="UP000503462">
    <property type="component" value="Chromosome 3"/>
</dbReference>
<proteinExistence type="predicted"/>
<sequence length="86" mass="9038">MSLAELTYSSHNTEDCTSTSNCIFSVAGTFSRTLLAQPNKILGMDTLVALQAARADILSPCTSPVGLGMIGTWTEVVDVTLRSAAD</sequence>
<dbReference type="EMBL" id="CP051141">
    <property type="protein sequence ID" value="QIW98379.1"/>
    <property type="molecule type" value="Genomic_DNA"/>
</dbReference>
<gene>
    <name evidence="1" type="ORF">AMS68_003897</name>
</gene>
<protein>
    <submittedName>
        <fullName evidence="1">Uncharacterized protein</fullName>
    </submittedName>
</protein>
<evidence type="ECO:0000313" key="2">
    <source>
        <dbReference type="Proteomes" id="UP000503462"/>
    </source>
</evidence>
<dbReference type="AlphaFoldDB" id="A0A6H0XVA7"/>